<dbReference type="NCBIfam" id="NF005907">
    <property type="entry name" value="PRK07883.1-5"/>
    <property type="match status" value="1"/>
</dbReference>
<dbReference type="GO" id="GO:0006289">
    <property type="term" value="P:nucleotide-excision repair"/>
    <property type="evidence" value="ECO:0007669"/>
    <property type="project" value="InterPro"/>
</dbReference>
<dbReference type="AlphaFoldDB" id="A0A1I1STD2"/>
<dbReference type="InterPro" id="IPR000305">
    <property type="entry name" value="GIY-YIG_endonuc"/>
</dbReference>
<dbReference type="NCBIfam" id="TIGR00573">
    <property type="entry name" value="dnaq"/>
    <property type="match status" value="1"/>
</dbReference>
<dbReference type="NCBIfam" id="NF005905">
    <property type="entry name" value="PRK07883.1-3"/>
    <property type="match status" value="1"/>
</dbReference>
<feature type="compositionally biased region" description="Basic and acidic residues" evidence="2">
    <location>
        <begin position="576"/>
        <end position="599"/>
    </location>
</feature>
<dbReference type="CDD" id="cd06127">
    <property type="entry name" value="DEDDh"/>
    <property type="match status" value="1"/>
</dbReference>
<keyword evidence="1" id="KW-0269">Exonuclease</keyword>
<evidence type="ECO:0000313" key="4">
    <source>
        <dbReference type="EMBL" id="SFD49581.1"/>
    </source>
</evidence>
<dbReference type="GO" id="GO:0003887">
    <property type="term" value="F:DNA-directed DNA polymerase activity"/>
    <property type="evidence" value="ECO:0007669"/>
    <property type="project" value="InterPro"/>
</dbReference>
<dbReference type="FunFam" id="3.30.420.10:FF:000045">
    <property type="entry name" value="3'-5' exonuclease DinG"/>
    <property type="match status" value="1"/>
</dbReference>
<dbReference type="GO" id="GO:0003677">
    <property type="term" value="F:DNA binding"/>
    <property type="evidence" value="ECO:0007669"/>
    <property type="project" value="InterPro"/>
</dbReference>
<proteinExistence type="predicted"/>
<dbReference type="GO" id="GO:0004527">
    <property type="term" value="F:exonuclease activity"/>
    <property type="evidence" value="ECO:0007669"/>
    <property type="project" value="UniProtKB-KW"/>
</dbReference>
<keyword evidence="5" id="KW-1185">Reference proteome</keyword>
<accession>A0A1I1STD2</accession>
<dbReference type="STRING" id="1225127.SAMN05661030_3525"/>
<evidence type="ECO:0000259" key="3">
    <source>
        <dbReference type="PROSITE" id="PS50164"/>
    </source>
</evidence>
<dbReference type="SUPFAM" id="SSF53098">
    <property type="entry name" value="Ribonuclease H-like"/>
    <property type="match status" value="1"/>
</dbReference>
<dbReference type="Gene3D" id="3.30.420.10">
    <property type="entry name" value="Ribonuclease H-like superfamily/Ribonuclease H"/>
    <property type="match status" value="1"/>
</dbReference>
<dbReference type="Gene3D" id="3.40.1440.10">
    <property type="entry name" value="GIY-YIG endonuclease"/>
    <property type="match status" value="1"/>
</dbReference>
<evidence type="ECO:0000256" key="2">
    <source>
        <dbReference type="SAM" id="MobiDB-lite"/>
    </source>
</evidence>
<dbReference type="SMART" id="SM00465">
    <property type="entry name" value="GIYc"/>
    <property type="match status" value="1"/>
</dbReference>
<dbReference type="InterPro" id="IPR012337">
    <property type="entry name" value="RNaseH-like_sf"/>
</dbReference>
<feature type="domain" description="GIY-YIG" evidence="3">
    <location>
        <begin position="234"/>
        <end position="312"/>
    </location>
</feature>
<dbReference type="InterPro" id="IPR035901">
    <property type="entry name" value="GIY-YIG_endonuc_sf"/>
</dbReference>
<evidence type="ECO:0000256" key="1">
    <source>
        <dbReference type="ARBA" id="ARBA00022839"/>
    </source>
</evidence>
<dbReference type="InterPro" id="IPR050066">
    <property type="entry name" value="UvrABC_protein_C"/>
</dbReference>
<protein>
    <submittedName>
        <fullName evidence="4">DNA polymerase-3 subunit epsilon</fullName>
    </submittedName>
</protein>
<evidence type="ECO:0000313" key="5">
    <source>
        <dbReference type="Proteomes" id="UP000199022"/>
    </source>
</evidence>
<dbReference type="GO" id="GO:0006260">
    <property type="term" value="P:DNA replication"/>
    <property type="evidence" value="ECO:0007669"/>
    <property type="project" value="InterPro"/>
</dbReference>
<keyword evidence="1" id="KW-0540">Nuclease</keyword>
<dbReference type="CDD" id="cd10434">
    <property type="entry name" value="GIY-YIG_UvrC_Cho"/>
    <property type="match status" value="1"/>
</dbReference>
<dbReference type="InterPro" id="IPR006054">
    <property type="entry name" value="DnaQ"/>
</dbReference>
<dbReference type="SUPFAM" id="SSF82771">
    <property type="entry name" value="GIY-YIG endonuclease"/>
    <property type="match status" value="1"/>
</dbReference>
<dbReference type="Pfam" id="PF00929">
    <property type="entry name" value="RNase_T"/>
    <property type="match status" value="1"/>
</dbReference>
<dbReference type="RefSeq" id="WP_109504863.1">
    <property type="nucleotide sequence ID" value="NZ_BNAC01000005.1"/>
</dbReference>
<dbReference type="PANTHER" id="PTHR30562">
    <property type="entry name" value="UVRC/OXIDOREDUCTASE"/>
    <property type="match status" value="1"/>
</dbReference>
<dbReference type="GO" id="GO:0009380">
    <property type="term" value="C:excinuclease repair complex"/>
    <property type="evidence" value="ECO:0007669"/>
    <property type="project" value="TreeGrafter"/>
</dbReference>
<organism evidence="4 5">
    <name type="scientific">Klenkia taihuensis</name>
    <dbReference type="NCBI Taxonomy" id="1225127"/>
    <lineage>
        <taxon>Bacteria</taxon>
        <taxon>Bacillati</taxon>
        <taxon>Actinomycetota</taxon>
        <taxon>Actinomycetes</taxon>
        <taxon>Geodermatophilales</taxon>
        <taxon>Geodermatophilaceae</taxon>
        <taxon>Klenkia</taxon>
    </lineage>
</organism>
<dbReference type="EMBL" id="FOMD01000004">
    <property type="protein sequence ID" value="SFD49581.1"/>
    <property type="molecule type" value="Genomic_DNA"/>
</dbReference>
<dbReference type="SMART" id="SM00479">
    <property type="entry name" value="EXOIII"/>
    <property type="match status" value="1"/>
</dbReference>
<sequence>MIGSPLGPLLRRHRGAGSAQATIDDLGTPLTGVTFVVVDLETTGGSAQTDAITEIGAVKVRGGEVVGEFGTLVDPGRAIPPFISVLTGITSTMVATAPRIEAVLPHFLEFARGAVLVAHNAPFDVGFLKAACAAAGTGWPPAAVVDTAVLARRLLTRDEVPNCKLGTLAPFFSASTTPTHRALDDARATVDVLHGLLERLGPLGVTSLEELTGLTRQVDPERRRKRHLAEHVPHGPGVYVFRGPGDEPLYVGTSTDLRSRVRSYFTAGEQRSRMTEMVGLAQRVESLPCAHDLEAAVRELRLISQHKPRYNRRSRFPERVLWVRLTDEPFPRLSVVRRVVPGTGTFLGPFADRRAADAAVAAVHDAVPLRQCGGRLVPSPTHPGCALAGMGRCGAPCTGAQSREEYAATAEVFATAVSADPGRLCAPLLARVDRLAGLGRFEDAAVLRDRVAVLVRALRRRQRLALLAEVPELTLARPDGAGGWALSVIRRGRLVAAGVAVRGTPVRTHLQLLKATAETVTAPAGELAASVEETELVLRWMEKPGTRLVEVTGTLACRVPGTGGLRGFLERVDAGRSARDPFGERDGGGPTRARPDRVRGAGGRGRRAALASPV</sequence>
<feature type="region of interest" description="Disordered" evidence="2">
    <location>
        <begin position="576"/>
        <end position="614"/>
    </location>
</feature>
<dbReference type="Proteomes" id="UP000199022">
    <property type="component" value="Unassembled WGS sequence"/>
</dbReference>
<dbReference type="OrthoDB" id="9803913at2"/>
<dbReference type="InterPro" id="IPR013520">
    <property type="entry name" value="Ribonucl_H"/>
</dbReference>
<name>A0A1I1STD2_9ACTN</name>
<dbReference type="PROSITE" id="PS50164">
    <property type="entry name" value="GIY_YIG"/>
    <property type="match status" value="1"/>
</dbReference>
<reference evidence="5" key="1">
    <citation type="submission" date="2016-10" db="EMBL/GenBank/DDBJ databases">
        <authorList>
            <person name="Varghese N."/>
            <person name="Submissions S."/>
        </authorList>
    </citation>
    <scope>NUCLEOTIDE SEQUENCE [LARGE SCALE GENOMIC DNA]</scope>
    <source>
        <strain evidence="5">DSM 45962</strain>
    </source>
</reference>
<gene>
    <name evidence="4" type="ORF">SAMN05661030_3525</name>
</gene>
<dbReference type="PANTHER" id="PTHR30562:SF1">
    <property type="entry name" value="UVRABC SYSTEM PROTEIN C"/>
    <property type="match status" value="1"/>
</dbReference>
<keyword evidence="1" id="KW-0378">Hydrolase</keyword>
<dbReference type="InterPro" id="IPR047296">
    <property type="entry name" value="GIY-YIG_UvrC_Cho"/>
</dbReference>
<dbReference type="InterPro" id="IPR036397">
    <property type="entry name" value="RNaseH_sf"/>
</dbReference>